<protein>
    <submittedName>
        <fullName evidence="7">Lysine transporter LysE</fullName>
    </submittedName>
</protein>
<reference evidence="7 8" key="1">
    <citation type="submission" date="2016-11" db="EMBL/GenBank/DDBJ databases">
        <authorList>
            <person name="Jaros S."/>
            <person name="Januszkiewicz K."/>
            <person name="Wedrychowicz H."/>
        </authorList>
    </citation>
    <scope>NUCLEOTIDE SEQUENCE [LARGE SCALE GENOMIC DNA]</scope>
    <source>
        <strain evidence="7 8">NF2</strain>
    </source>
</reference>
<dbReference type="AlphaFoldDB" id="A0A220MCA7"/>
<sequence length="177" mass="20104">MLQSFSNLLVMNEARRYGIKGAIPFLFGIITGFIILGVVTSLLTTSLYQWIPTVEPYFKVVGAAYLLYLAWQMVFSKKKNHPNLDSQSSFFSGLFFQILNVKSILYFLTAMSTFILPYHDSQAAMLFFMCVTILIGCAALLLWAIFGSAFKKVFAKYDKEFNVVMCLLLIYSVITIF</sequence>
<organism evidence="7 8">
    <name type="scientific">Brevibacillus formosus</name>
    <dbReference type="NCBI Taxonomy" id="54913"/>
    <lineage>
        <taxon>Bacteria</taxon>
        <taxon>Bacillati</taxon>
        <taxon>Bacillota</taxon>
        <taxon>Bacilli</taxon>
        <taxon>Bacillales</taxon>
        <taxon>Paenibacillaceae</taxon>
        <taxon>Brevibacillus</taxon>
    </lineage>
</organism>
<keyword evidence="2" id="KW-1003">Cell membrane</keyword>
<feature type="transmembrane region" description="Helical" evidence="6">
    <location>
        <begin position="161"/>
        <end position="176"/>
    </location>
</feature>
<evidence type="ECO:0000256" key="3">
    <source>
        <dbReference type="ARBA" id="ARBA00022692"/>
    </source>
</evidence>
<gene>
    <name evidence="7" type="ORF">BP422_03065</name>
</gene>
<keyword evidence="3 6" id="KW-0812">Transmembrane</keyword>
<evidence type="ECO:0000313" key="8">
    <source>
        <dbReference type="Proteomes" id="UP000197781"/>
    </source>
</evidence>
<dbReference type="InterPro" id="IPR001123">
    <property type="entry name" value="LeuE-type"/>
</dbReference>
<evidence type="ECO:0000256" key="2">
    <source>
        <dbReference type="ARBA" id="ARBA00022475"/>
    </source>
</evidence>
<comment type="subcellular location">
    <subcellularLocation>
        <location evidence="1">Cell membrane</location>
        <topology evidence="1">Multi-pass membrane protein</topology>
    </subcellularLocation>
</comment>
<dbReference type="Pfam" id="PF01810">
    <property type="entry name" value="LysE"/>
    <property type="match status" value="1"/>
</dbReference>
<dbReference type="GO" id="GO:0033228">
    <property type="term" value="P:cysteine export across plasma membrane"/>
    <property type="evidence" value="ECO:0007669"/>
    <property type="project" value="TreeGrafter"/>
</dbReference>
<feature type="transmembrane region" description="Helical" evidence="6">
    <location>
        <begin position="57"/>
        <end position="74"/>
    </location>
</feature>
<feature type="transmembrane region" description="Helical" evidence="6">
    <location>
        <begin position="94"/>
        <end position="118"/>
    </location>
</feature>
<dbReference type="KEGG" id="bfm:BP422_03065"/>
<dbReference type="EMBL" id="CP018145">
    <property type="protein sequence ID" value="ASJ52618.1"/>
    <property type="molecule type" value="Genomic_DNA"/>
</dbReference>
<evidence type="ECO:0000256" key="4">
    <source>
        <dbReference type="ARBA" id="ARBA00022989"/>
    </source>
</evidence>
<dbReference type="Proteomes" id="UP000197781">
    <property type="component" value="Chromosome"/>
</dbReference>
<evidence type="ECO:0000256" key="1">
    <source>
        <dbReference type="ARBA" id="ARBA00004651"/>
    </source>
</evidence>
<dbReference type="PANTHER" id="PTHR30086:SF20">
    <property type="entry name" value="ARGININE EXPORTER PROTEIN ARGO-RELATED"/>
    <property type="match status" value="1"/>
</dbReference>
<evidence type="ECO:0000256" key="6">
    <source>
        <dbReference type="SAM" id="Phobius"/>
    </source>
</evidence>
<name>A0A220MCA7_9BACL</name>
<evidence type="ECO:0000256" key="5">
    <source>
        <dbReference type="ARBA" id="ARBA00023136"/>
    </source>
</evidence>
<keyword evidence="5 6" id="KW-0472">Membrane</keyword>
<dbReference type="GO" id="GO:0015171">
    <property type="term" value="F:amino acid transmembrane transporter activity"/>
    <property type="evidence" value="ECO:0007669"/>
    <property type="project" value="TreeGrafter"/>
</dbReference>
<keyword evidence="4 6" id="KW-1133">Transmembrane helix</keyword>
<dbReference type="PANTHER" id="PTHR30086">
    <property type="entry name" value="ARGININE EXPORTER PROTEIN ARGO"/>
    <property type="match status" value="1"/>
</dbReference>
<feature type="transmembrane region" description="Helical" evidence="6">
    <location>
        <begin position="124"/>
        <end position="149"/>
    </location>
</feature>
<feature type="transmembrane region" description="Helical" evidence="6">
    <location>
        <begin position="21"/>
        <end position="51"/>
    </location>
</feature>
<evidence type="ECO:0000313" key="7">
    <source>
        <dbReference type="EMBL" id="ASJ52618.1"/>
    </source>
</evidence>
<proteinExistence type="predicted"/>
<accession>A0A220MCA7</accession>
<dbReference type="GO" id="GO:0005886">
    <property type="term" value="C:plasma membrane"/>
    <property type="evidence" value="ECO:0007669"/>
    <property type="project" value="UniProtKB-SubCell"/>
</dbReference>